<name>A0A2K1YR39_POPTR</name>
<organism evidence="1 2">
    <name type="scientific">Populus trichocarpa</name>
    <name type="common">Western balsam poplar</name>
    <name type="synonym">Populus balsamifera subsp. trichocarpa</name>
    <dbReference type="NCBI Taxonomy" id="3694"/>
    <lineage>
        <taxon>Eukaryota</taxon>
        <taxon>Viridiplantae</taxon>
        <taxon>Streptophyta</taxon>
        <taxon>Embryophyta</taxon>
        <taxon>Tracheophyta</taxon>
        <taxon>Spermatophyta</taxon>
        <taxon>Magnoliopsida</taxon>
        <taxon>eudicotyledons</taxon>
        <taxon>Gunneridae</taxon>
        <taxon>Pentapetalae</taxon>
        <taxon>rosids</taxon>
        <taxon>fabids</taxon>
        <taxon>Malpighiales</taxon>
        <taxon>Salicaceae</taxon>
        <taxon>Saliceae</taxon>
        <taxon>Populus</taxon>
    </lineage>
</organism>
<gene>
    <name evidence="1" type="ORF">POPTR_010G088700</name>
</gene>
<dbReference type="GO" id="GO:0009308">
    <property type="term" value="P:amine metabolic process"/>
    <property type="evidence" value="ECO:0007669"/>
    <property type="project" value="InterPro"/>
</dbReference>
<dbReference type="STRING" id="3694.A0A2K1YR39"/>
<reference evidence="1 2" key="1">
    <citation type="journal article" date="2006" name="Science">
        <title>The genome of black cottonwood, Populus trichocarpa (Torr. &amp; Gray).</title>
        <authorList>
            <person name="Tuskan G.A."/>
            <person name="Difazio S."/>
            <person name="Jansson S."/>
            <person name="Bohlmann J."/>
            <person name="Grigoriev I."/>
            <person name="Hellsten U."/>
            <person name="Putnam N."/>
            <person name="Ralph S."/>
            <person name="Rombauts S."/>
            <person name="Salamov A."/>
            <person name="Schein J."/>
            <person name="Sterck L."/>
            <person name="Aerts A."/>
            <person name="Bhalerao R.R."/>
            <person name="Bhalerao R.P."/>
            <person name="Blaudez D."/>
            <person name="Boerjan W."/>
            <person name="Brun A."/>
            <person name="Brunner A."/>
            <person name="Busov V."/>
            <person name="Campbell M."/>
            <person name="Carlson J."/>
            <person name="Chalot M."/>
            <person name="Chapman J."/>
            <person name="Chen G.L."/>
            <person name="Cooper D."/>
            <person name="Coutinho P.M."/>
            <person name="Couturier J."/>
            <person name="Covert S."/>
            <person name="Cronk Q."/>
            <person name="Cunningham R."/>
            <person name="Davis J."/>
            <person name="Degroeve S."/>
            <person name="Dejardin A."/>
            <person name="Depamphilis C."/>
            <person name="Detter J."/>
            <person name="Dirks B."/>
            <person name="Dubchak I."/>
            <person name="Duplessis S."/>
            <person name="Ehlting J."/>
            <person name="Ellis B."/>
            <person name="Gendler K."/>
            <person name="Goodstein D."/>
            <person name="Gribskov M."/>
            <person name="Grimwood J."/>
            <person name="Groover A."/>
            <person name="Gunter L."/>
            <person name="Hamberger B."/>
            <person name="Heinze B."/>
            <person name="Helariutta Y."/>
            <person name="Henrissat B."/>
            <person name="Holligan D."/>
            <person name="Holt R."/>
            <person name="Huang W."/>
            <person name="Islam-Faridi N."/>
            <person name="Jones S."/>
            <person name="Jones-Rhoades M."/>
            <person name="Jorgensen R."/>
            <person name="Joshi C."/>
            <person name="Kangasjarvi J."/>
            <person name="Karlsson J."/>
            <person name="Kelleher C."/>
            <person name="Kirkpatrick R."/>
            <person name="Kirst M."/>
            <person name="Kohler A."/>
            <person name="Kalluri U."/>
            <person name="Larimer F."/>
            <person name="Leebens-Mack J."/>
            <person name="Leple J.C."/>
            <person name="Locascio P."/>
            <person name="Lou Y."/>
            <person name="Lucas S."/>
            <person name="Martin F."/>
            <person name="Montanini B."/>
            <person name="Napoli C."/>
            <person name="Nelson D.R."/>
            <person name="Nelson C."/>
            <person name="Nieminen K."/>
            <person name="Nilsson O."/>
            <person name="Pereda V."/>
            <person name="Peter G."/>
            <person name="Philippe R."/>
            <person name="Pilate G."/>
            <person name="Poliakov A."/>
            <person name="Razumovskaya J."/>
            <person name="Richardson P."/>
            <person name="Rinaldi C."/>
            <person name="Ritland K."/>
            <person name="Rouze P."/>
            <person name="Ryaboy D."/>
            <person name="Schmutz J."/>
            <person name="Schrader J."/>
            <person name="Segerman B."/>
            <person name="Shin H."/>
            <person name="Siddiqui A."/>
            <person name="Sterky F."/>
            <person name="Terry A."/>
            <person name="Tsai C.J."/>
            <person name="Uberbacher E."/>
            <person name="Unneberg P."/>
            <person name="Vahala J."/>
            <person name="Wall K."/>
            <person name="Wessler S."/>
            <person name="Yang G."/>
            <person name="Yin T."/>
            <person name="Douglas C."/>
            <person name="Marra M."/>
            <person name="Sandberg G."/>
            <person name="Van de Peer Y."/>
            <person name="Rokhsar D."/>
        </authorList>
    </citation>
    <scope>NUCLEOTIDE SEQUENCE [LARGE SCALE GENOMIC DNA]</scope>
    <source>
        <strain evidence="2">cv. Nisqually</strain>
    </source>
</reference>
<accession>A0A2K1YR39</accession>
<dbReference type="InParanoid" id="A0A2K1YR39"/>
<protein>
    <submittedName>
        <fullName evidence="1">Uncharacterized protein</fullName>
    </submittedName>
</protein>
<evidence type="ECO:0000313" key="1">
    <source>
        <dbReference type="EMBL" id="PNT15494.1"/>
    </source>
</evidence>
<dbReference type="GO" id="GO:0048038">
    <property type="term" value="F:quinone binding"/>
    <property type="evidence" value="ECO:0007669"/>
    <property type="project" value="InterPro"/>
</dbReference>
<dbReference type="AlphaFoldDB" id="A0A2K1YR39"/>
<dbReference type="EMBL" id="CM009299">
    <property type="protein sequence ID" value="PNT15494.1"/>
    <property type="molecule type" value="Genomic_DNA"/>
</dbReference>
<evidence type="ECO:0000313" key="2">
    <source>
        <dbReference type="Proteomes" id="UP000006729"/>
    </source>
</evidence>
<dbReference type="GO" id="GO:0005507">
    <property type="term" value="F:copper ion binding"/>
    <property type="evidence" value="ECO:0007669"/>
    <property type="project" value="InterPro"/>
</dbReference>
<sequence length="113" mass="13032">MYAQECHKEKEKREFVAIDIGSRGYRGKEKQLINKGEENFVSCHCFDALYQCRLSHLGTAQEMQFSKTLTLLAKMGFPPVKIQNAGCIFERYTGDIMWRHTETAIPSVHVRGF</sequence>
<dbReference type="Proteomes" id="UP000006729">
    <property type="component" value="Chromosome 10"/>
</dbReference>
<dbReference type="Gene3D" id="2.70.98.20">
    <property type="entry name" value="Copper amine oxidase, catalytic domain"/>
    <property type="match status" value="1"/>
</dbReference>
<dbReference type="SUPFAM" id="SSF49998">
    <property type="entry name" value="Amine oxidase catalytic domain"/>
    <property type="match status" value="1"/>
</dbReference>
<keyword evidence="2" id="KW-1185">Reference proteome</keyword>
<dbReference type="InterPro" id="IPR036460">
    <property type="entry name" value="Cu_amine_oxidase_C_sf"/>
</dbReference>
<proteinExistence type="predicted"/>
<dbReference type="GO" id="GO:0008131">
    <property type="term" value="F:primary methylamine oxidase activity"/>
    <property type="evidence" value="ECO:0007669"/>
    <property type="project" value="InterPro"/>
</dbReference>